<accession>A0A9W9Z188</accession>
<feature type="compositionally biased region" description="Basic and acidic residues" evidence="1">
    <location>
        <begin position="231"/>
        <end position="242"/>
    </location>
</feature>
<name>A0A9W9Z188_9CNID</name>
<protein>
    <submittedName>
        <fullName evidence="2">Uncharacterized protein</fullName>
    </submittedName>
</protein>
<feature type="region of interest" description="Disordered" evidence="1">
    <location>
        <begin position="212"/>
        <end position="242"/>
    </location>
</feature>
<proteinExistence type="predicted"/>
<organism evidence="2 3">
    <name type="scientific">Desmophyllum pertusum</name>
    <dbReference type="NCBI Taxonomy" id="174260"/>
    <lineage>
        <taxon>Eukaryota</taxon>
        <taxon>Metazoa</taxon>
        <taxon>Cnidaria</taxon>
        <taxon>Anthozoa</taxon>
        <taxon>Hexacorallia</taxon>
        <taxon>Scleractinia</taxon>
        <taxon>Caryophylliina</taxon>
        <taxon>Caryophylliidae</taxon>
        <taxon>Desmophyllum</taxon>
    </lineage>
</organism>
<sequence length="242" mass="27371">MKKNLDNYKERVVKERAEGRREGSSTEWFDWHHKGKCQKYSRIGSLTFVPLEKEATLENMKAACKAHFGTDLDCDLIDGECSPSYTDVNQIQNWKVLHVRFVEGLPASANKRPLQSHQSEPTRDSPRNNESCPRVAKSSAVKSSVVPSVSLSQMLKLGKVIVPQTDVVTLQLKEFSIANMEWLEPFEVTISLQEEFDSSLVNVRSYQFEPIAAESDGETSDESSDSQHGYDVNKDRIGQVDW</sequence>
<feature type="region of interest" description="Disordered" evidence="1">
    <location>
        <begin position="109"/>
        <end position="139"/>
    </location>
</feature>
<evidence type="ECO:0000256" key="1">
    <source>
        <dbReference type="SAM" id="MobiDB-lite"/>
    </source>
</evidence>
<comment type="caution">
    <text evidence="2">The sequence shown here is derived from an EMBL/GenBank/DDBJ whole genome shotgun (WGS) entry which is preliminary data.</text>
</comment>
<keyword evidence="3" id="KW-1185">Reference proteome</keyword>
<dbReference type="AlphaFoldDB" id="A0A9W9Z188"/>
<dbReference type="Proteomes" id="UP001163046">
    <property type="component" value="Unassembled WGS sequence"/>
</dbReference>
<gene>
    <name evidence="2" type="ORF">OS493_012882</name>
</gene>
<evidence type="ECO:0000313" key="3">
    <source>
        <dbReference type="Proteomes" id="UP001163046"/>
    </source>
</evidence>
<feature type="compositionally biased region" description="Acidic residues" evidence="1">
    <location>
        <begin position="215"/>
        <end position="224"/>
    </location>
</feature>
<dbReference type="OrthoDB" id="5953554at2759"/>
<dbReference type="EMBL" id="MU826831">
    <property type="protein sequence ID" value="KAJ7373291.1"/>
    <property type="molecule type" value="Genomic_DNA"/>
</dbReference>
<reference evidence="2" key="1">
    <citation type="submission" date="2023-01" db="EMBL/GenBank/DDBJ databases">
        <title>Genome assembly of the deep-sea coral Lophelia pertusa.</title>
        <authorList>
            <person name="Herrera S."/>
            <person name="Cordes E."/>
        </authorList>
    </citation>
    <scope>NUCLEOTIDE SEQUENCE</scope>
    <source>
        <strain evidence="2">USNM1676648</strain>
        <tissue evidence="2">Polyp</tissue>
    </source>
</reference>
<evidence type="ECO:0000313" key="2">
    <source>
        <dbReference type="EMBL" id="KAJ7373291.1"/>
    </source>
</evidence>